<organism evidence="2">
    <name type="scientific">Desulfitobacterium hafniense</name>
    <name type="common">Desulfitobacterium frappieri</name>
    <dbReference type="NCBI Taxonomy" id="49338"/>
    <lineage>
        <taxon>Bacteria</taxon>
        <taxon>Bacillati</taxon>
        <taxon>Bacillota</taxon>
        <taxon>Clostridia</taxon>
        <taxon>Eubacteriales</taxon>
        <taxon>Desulfitobacteriaceae</taxon>
        <taxon>Desulfitobacterium</taxon>
    </lineage>
</organism>
<evidence type="ECO:0000256" key="1">
    <source>
        <dbReference type="SAM" id="MobiDB-lite"/>
    </source>
</evidence>
<name>A0A098AWQ3_DESHA</name>
<sequence length="29" mass="3245">MTGVKMTQAKMIEVKENGGEEVNDDFKSQ</sequence>
<reference evidence="2" key="1">
    <citation type="submission" date="2014-07" db="EMBL/GenBank/DDBJ databases">
        <authorList>
            <person name="Hornung V.Bastian."/>
        </authorList>
    </citation>
    <scope>NUCLEOTIDE SEQUENCE</scope>
    <source>
        <strain evidence="2">PCE-S</strain>
    </source>
</reference>
<dbReference type="AlphaFoldDB" id="A0A098AWQ3"/>
<proteinExistence type="predicted"/>
<feature type="region of interest" description="Disordered" evidence="1">
    <location>
        <begin position="1"/>
        <end position="29"/>
    </location>
</feature>
<protein>
    <submittedName>
        <fullName evidence="2">Uncharacterized protein</fullName>
    </submittedName>
</protein>
<dbReference type="EMBL" id="LK996017">
    <property type="protein sequence ID" value="CDX00557.1"/>
    <property type="molecule type" value="Genomic_DNA"/>
</dbReference>
<gene>
    <name evidence="2" type="ORF">DPCES_0670</name>
</gene>
<accession>A0A098AWQ3</accession>
<evidence type="ECO:0000313" key="2">
    <source>
        <dbReference type="EMBL" id="CDX00557.1"/>
    </source>
</evidence>
<feature type="compositionally biased region" description="Basic and acidic residues" evidence="1">
    <location>
        <begin position="12"/>
        <end position="29"/>
    </location>
</feature>